<evidence type="ECO:0000313" key="1">
    <source>
        <dbReference type="EMBL" id="KAG8372333.1"/>
    </source>
</evidence>
<dbReference type="AlphaFoldDB" id="A0AAV6WQ68"/>
<dbReference type="Proteomes" id="UP000826271">
    <property type="component" value="Unassembled WGS sequence"/>
</dbReference>
<sequence>MYCVRSDQIPITFVRNNRPNLSILSMIKGERVEDYSALLFHMAGRIMAHRLYFKEYTYEVVVDLSRGVYYKEVLSLHPRYSNKLFIYQIFSDSWSQMYCVRSDQIPITFVGNNRPNLSILSMIKGERVEDYSALLFHMAGRIMAHRLYFKEYTYEVVVDLSREEYCKEAETGAGLPQANVMERIEDMQEEIREMRQRMGVSAPDPPKGVHFCPRILADELSNNFRAPNVSKYDGLSDPTEHLSKFENCALLHQYSDGVKC</sequence>
<organism evidence="1 2">
    <name type="scientific">Buddleja alternifolia</name>
    <dbReference type="NCBI Taxonomy" id="168488"/>
    <lineage>
        <taxon>Eukaryota</taxon>
        <taxon>Viridiplantae</taxon>
        <taxon>Streptophyta</taxon>
        <taxon>Embryophyta</taxon>
        <taxon>Tracheophyta</taxon>
        <taxon>Spermatophyta</taxon>
        <taxon>Magnoliopsida</taxon>
        <taxon>eudicotyledons</taxon>
        <taxon>Gunneridae</taxon>
        <taxon>Pentapetalae</taxon>
        <taxon>asterids</taxon>
        <taxon>lamiids</taxon>
        <taxon>Lamiales</taxon>
        <taxon>Scrophulariaceae</taxon>
        <taxon>Buddlejeae</taxon>
        <taxon>Buddleja</taxon>
    </lineage>
</organism>
<accession>A0AAV6WQ68</accession>
<proteinExistence type="predicted"/>
<dbReference type="EMBL" id="WHWC01000012">
    <property type="protein sequence ID" value="KAG8372333.1"/>
    <property type="molecule type" value="Genomic_DNA"/>
</dbReference>
<keyword evidence="2" id="KW-1185">Reference proteome</keyword>
<name>A0AAV6WQ68_9LAMI</name>
<protein>
    <submittedName>
        <fullName evidence="1">Uncharacterized protein</fullName>
    </submittedName>
</protein>
<reference evidence="1" key="1">
    <citation type="submission" date="2019-10" db="EMBL/GenBank/DDBJ databases">
        <authorList>
            <person name="Zhang R."/>
            <person name="Pan Y."/>
            <person name="Wang J."/>
            <person name="Ma R."/>
            <person name="Yu S."/>
        </authorList>
    </citation>
    <scope>NUCLEOTIDE SEQUENCE</scope>
    <source>
        <strain evidence="1">LA-IB0</strain>
        <tissue evidence="1">Leaf</tissue>
    </source>
</reference>
<evidence type="ECO:0000313" key="2">
    <source>
        <dbReference type="Proteomes" id="UP000826271"/>
    </source>
</evidence>
<comment type="caution">
    <text evidence="1">The sequence shown here is derived from an EMBL/GenBank/DDBJ whole genome shotgun (WGS) entry which is preliminary data.</text>
</comment>
<gene>
    <name evidence="1" type="ORF">BUALT_Bualt12G0055200</name>
</gene>